<keyword evidence="2" id="KW-1185">Reference proteome</keyword>
<accession>A0ACB7ZEN2</accession>
<organism evidence="1 2">
    <name type="scientific">Vaccinium darrowii</name>
    <dbReference type="NCBI Taxonomy" id="229202"/>
    <lineage>
        <taxon>Eukaryota</taxon>
        <taxon>Viridiplantae</taxon>
        <taxon>Streptophyta</taxon>
        <taxon>Embryophyta</taxon>
        <taxon>Tracheophyta</taxon>
        <taxon>Spermatophyta</taxon>
        <taxon>Magnoliopsida</taxon>
        <taxon>eudicotyledons</taxon>
        <taxon>Gunneridae</taxon>
        <taxon>Pentapetalae</taxon>
        <taxon>asterids</taxon>
        <taxon>Ericales</taxon>
        <taxon>Ericaceae</taxon>
        <taxon>Vaccinioideae</taxon>
        <taxon>Vaccinieae</taxon>
        <taxon>Vaccinium</taxon>
    </lineage>
</organism>
<evidence type="ECO:0000313" key="1">
    <source>
        <dbReference type="EMBL" id="KAH7863916.1"/>
    </source>
</evidence>
<evidence type="ECO:0000313" key="2">
    <source>
        <dbReference type="Proteomes" id="UP000828048"/>
    </source>
</evidence>
<sequence length="139" mass="15354">MLFDSLCEEEEEEEEEEPSDDVSTLLPPSPKAIDNHSSAISDGGMNQCGSTTNLQELDKGSESRYALAANLQALAKEGETNDNDPKGEGDAGISNHNGGDEMIDSKAVEFIAQFYLQMRVQHLEKVERYKKMMVARSMH</sequence>
<protein>
    <submittedName>
        <fullName evidence="1">Uncharacterized protein</fullName>
    </submittedName>
</protein>
<dbReference type="EMBL" id="CM037162">
    <property type="protein sequence ID" value="KAH7863916.1"/>
    <property type="molecule type" value="Genomic_DNA"/>
</dbReference>
<comment type="caution">
    <text evidence="1">The sequence shown here is derived from an EMBL/GenBank/DDBJ whole genome shotgun (WGS) entry which is preliminary data.</text>
</comment>
<gene>
    <name evidence="1" type="ORF">Vadar_023451</name>
</gene>
<name>A0ACB7ZEN2_9ERIC</name>
<proteinExistence type="predicted"/>
<reference evidence="1 2" key="1">
    <citation type="journal article" date="2021" name="Hortic Res">
        <title>High-quality reference genome and annotation aids understanding of berry development for evergreen blueberry (Vaccinium darrowii).</title>
        <authorList>
            <person name="Yu J."/>
            <person name="Hulse-Kemp A.M."/>
            <person name="Babiker E."/>
            <person name="Staton M."/>
        </authorList>
    </citation>
    <scope>NUCLEOTIDE SEQUENCE [LARGE SCALE GENOMIC DNA]</scope>
    <source>
        <strain evidence="2">cv. NJ 8807/NJ 8810</strain>
        <tissue evidence="1">Young leaf</tissue>
    </source>
</reference>
<dbReference type="Proteomes" id="UP000828048">
    <property type="component" value="Chromosome 12"/>
</dbReference>